<dbReference type="InterPro" id="IPR036527">
    <property type="entry name" value="SCP2_sterol-bd_dom_sf"/>
</dbReference>
<keyword evidence="1" id="KW-0479">Metal-binding</keyword>
<dbReference type="CDD" id="cd07710">
    <property type="entry name" value="arylsulfatase_Sdsa1-like_MBL-fold"/>
    <property type="match status" value="1"/>
</dbReference>
<dbReference type="InterPro" id="IPR029229">
    <property type="entry name" value="Alkyl_sulf_C"/>
</dbReference>
<proteinExistence type="inferred from homology"/>
<dbReference type="RefSeq" id="WP_014424328.1">
    <property type="nucleotide sequence ID" value="NC_017068.1"/>
</dbReference>
<dbReference type="Gene3D" id="3.60.15.30">
    <property type="entry name" value="Metallo-beta-lactamase domain"/>
    <property type="match status" value="1"/>
</dbReference>
<dbReference type="EMBL" id="AP012292">
    <property type="protein sequence ID" value="BAL82891.1"/>
    <property type="molecule type" value="Genomic_DNA"/>
</dbReference>
<dbReference type="GO" id="GO:0018909">
    <property type="term" value="P:dodecyl sulfate metabolic process"/>
    <property type="evidence" value="ECO:0007669"/>
    <property type="project" value="InterPro"/>
</dbReference>
<dbReference type="InterPro" id="IPR036866">
    <property type="entry name" value="RibonucZ/Hydroxyglut_hydro"/>
</dbReference>
<dbReference type="Pfam" id="PF14863">
    <property type="entry name" value="Alkyl_sulf_dimr"/>
    <property type="match status" value="1"/>
</dbReference>
<reference evidence="6 7" key="1">
    <citation type="submission" date="2011-10" db="EMBL/GenBank/DDBJ databases">
        <title>Whole genome sequence of Selenomonas ruminantium subsp. lactilytica TAM6421.</title>
        <authorList>
            <person name="Oguchi A."/>
            <person name="Ankai A."/>
            <person name="Kaneko J."/>
            <person name="Yamada-Narita S."/>
            <person name="Fukui S."/>
            <person name="Takahashi M."/>
            <person name="Onodera T."/>
            <person name="Kojima S."/>
            <person name="Fushimi T."/>
            <person name="Abe N."/>
            <person name="Kamio Y."/>
            <person name="Yamazaki S."/>
            <person name="Fujita N."/>
        </authorList>
    </citation>
    <scope>NUCLEOTIDE SEQUENCE [LARGE SCALE GENOMIC DNA]</scope>
    <source>
        <strain evidence="7">NBRC 103574 / TAM6421</strain>
    </source>
</reference>
<accession>I0GQ54</accession>
<dbReference type="Gene3D" id="3.30.1050.10">
    <property type="entry name" value="SCP2 sterol-binding domain"/>
    <property type="match status" value="1"/>
</dbReference>
<dbReference type="SUPFAM" id="SSF55718">
    <property type="entry name" value="SCP-like"/>
    <property type="match status" value="1"/>
</dbReference>
<evidence type="ECO:0000256" key="2">
    <source>
        <dbReference type="ARBA" id="ARBA00022801"/>
    </source>
</evidence>
<dbReference type="KEGG" id="sri:SELR_11830"/>
<keyword evidence="2 6" id="KW-0378">Hydrolase</keyword>
<organism evidence="6 7">
    <name type="scientific">Selenomonas ruminantium subsp. lactilytica (strain NBRC 103574 / TAM6421)</name>
    <dbReference type="NCBI Taxonomy" id="927704"/>
    <lineage>
        <taxon>Bacteria</taxon>
        <taxon>Bacillati</taxon>
        <taxon>Bacillota</taxon>
        <taxon>Negativicutes</taxon>
        <taxon>Selenomonadales</taxon>
        <taxon>Selenomonadaceae</taxon>
        <taxon>Selenomonas</taxon>
    </lineage>
</organism>
<protein>
    <submittedName>
        <fullName evidence="6">Putative hydrolase</fullName>
    </submittedName>
</protein>
<name>I0GQ54_SELRL</name>
<gene>
    <name evidence="6" type="ordered locus">SELR_11830</name>
</gene>
<dbReference type="PANTHER" id="PTHR43223">
    <property type="entry name" value="ALKYL/ARYL-SULFATASE"/>
    <property type="match status" value="1"/>
</dbReference>
<dbReference type="SMART" id="SM00849">
    <property type="entry name" value="Lactamase_B"/>
    <property type="match status" value="1"/>
</dbReference>
<feature type="domain" description="Metallo-beta-lactamase" evidence="5">
    <location>
        <begin position="109"/>
        <end position="343"/>
    </location>
</feature>
<dbReference type="PANTHER" id="PTHR43223:SF1">
    <property type="entry name" value="ALKYL_ARYL-SULFATASE BDS1"/>
    <property type="match status" value="1"/>
</dbReference>
<sequence>MKEKLTVEKKDATAWTAKKNAAVYQQLDFHDKREGEFARRGLMAAPEALEIRNAAGEVVWSQAAYAFLDEMKKAPDTANPSLWENTKNNHIAGLFEVTKGIYQVRGFDMANVTLIAGDTGWIVFDTSMAVETAKAAMELVEKHLGKRPVKAVIISHPHIDHFGGVKAFLTDEEAADRSLPIEEQIASGKIPVIVPQGFTKSAMEENLYAGSAMGRRASYQYGVFLEKGPRGGLGIGIGMGQARRGTSSFILPTWEIKETGESMVIDGVEMEFQMTPGTEAPAEMNTYFPQKKALWLAENCTCTLHNLYTLRGAQVRDGNAWAKYIMEAAALYGDKTEVTFQSHNWPHWGKDLIRDYLLDTAAVYKFINDETLALLNLGYTADEIAHTIELTPMLAKNWYTRQYYGTVSHDAKAVYQKFMGWYDANPIHLHKLPPEESAKKWAEYLGLGSVEAVLKKARQDFVAGEYQWVAELTNKLVFADPGNTEARRLCADAFEQLGYQAESGPWRNCYLTGAVELRHGNLMLKVPNRPGFGGDMMANLTPEMAFDYMGILLDRQATAEENAAIRFELTDIKETYTAYLRYGVLLYAKEARPVDTVVKCPAKALLLLMAGMADKFRQAAEITGDAAPMELLMNSLNRFVGGKPGDFNIVEP</sequence>
<evidence type="ECO:0000256" key="4">
    <source>
        <dbReference type="ARBA" id="ARBA00033751"/>
    </source>
</evidence>
<evidence type="ECO:0000313" key="7">
    <source>
        <dbReference type="Proteomes" id="UP000007887"/>
    </source>
</evidence>
<dbReference type="SUPFAM" id="SSF56281">
    <property type="entry name" value="Metallo-hydrolase/oxidoreductase"/>
    <property type="match status" value="1"/>
</dbReference>
<dbReference type="InterPro" id="IPR001279">
    <property type="entry name" value="Metallo-B-lactamas"/>
</dbReference>
<dbReference type="InterPro" id="IPR044097">
    <property type="entry name" value="Bds1/SdsA1_MBL-fold"/>
</dbReference>
<dbReference type="GO" id="GO:0046872">
    <property type="term" value="F:metal ion binding"/>
    <property type="evidence" value="ECO:0007669"/>
    <property type="project" value="UniProtKB-KW"/>
</dbReference>
<evidence type="ECO:0000256" key="1">
    <source>
        <dbReference type="ARBA" id="ARBA00022723"/>
    </source>
</evidence>
<dbReference type="FunFam" id="3.60.15.30:FF:000001">
    <property type="entry name" value="Alkyl/aryl-sulfatase BDS1"/>
    <property type="match status" value="1"/>
</dbReference>
<dbReference type="Gene3D" id="1.25.40.880">
    <property type="entry name" value="Alkyl sulfatase, dimerisation domain"/>
    <property type="match status" value="1"/>
</dbReference>
<dbReference type="InterPro" id="IPR029228">
    <property type="entry name" value="Alkyl_sulf_dimr"/>
</dbReference>
<dbReference type="GO" id="GO:0018741">
    <property type="term" value="F:linear primary-alkylsulfatase activity"/>
    <property type="evidence" value="ECO:0007669"/>
    <property type="project" value="InterPro"/>
</dbReference>
<dbReference type="PATRIC" id="fig|927704.6.peg.1218"/>
<evidence type="ECO:0000313" key="6">
    <source>
        <dbReference type="EMBL" id="BAL82891.1"/>
    </source>
</evidence>
<evidence type="ECO:0000259" key="5">
    <source>
        <dbReference type="SMART" id="SM00849"/>
    </source>
</evidence>
<comment type="similarity">
    <text evidence="4">Belongs to the metallo-beta-lactamase superfamily. Type III sulfatase family.</text>
</comment>
<dbReference type="GO" id="GO:0046983">
    <property type="term" value="F:protein dimerization activity"/>
    <property type="evidence" value="ECO:0007669"/>
    <property type="project" value="InterPro"/>
</dbReference>
<dbReference type="Pfam" id="PF00753">
    <property type="entry name" value="Lactamase_B"/>
    <property type="match status" value="1"/>
</dbReference>
<dbReference type="InterPro" id="IPR038536">
    <property type="entry name" value="Alkyl/aryl-sulf_dimr_sf"/>
</dbReference>
<dbReference type="eggNOG" id="COG2015">
    <property type="taxonomic scope" value="Bacteria"/>
</dbReference>
<keyword evidence="3" id="KW-0862">Zinc</keyword>
<evidence type="ECO:0000256" key="3">
    <source>
        <dbReference type="ARBA" id="ARBA00022833"/>
    </source>
</evidence>
<dbReference type="Pfam" id="PF14864">
    <property type="entry name" value="Alkyl_sulf_C"/>
    <property type="match status" value="1"/>
</dbReference>
<dbReference type="Proteomes" id="UP000007887">
    <property type="component" value="Chromosome"/>
</dbReference>
<dbReference type="AlphaFoldDB" id="I0GQ54"/>
<dbReference type="HOGENOM" id="CLU_014655_1_0_9"/>
<dbReference type="InterPro" id="IPR052195">
    <property type="entry name" value="Bact_Alkyl/Aryl-Sulfatase"/>
</dbReference>